<keyword evidence="2" id="KW-0285">Flavoprotein</keyword>
<evidence type="ECO:0000256" key="3">
    <source>
        <dbReference type="ARBA" id="ARBA00022643"/>
    </source>
</evidence>
<evidence type="ECO:0000256" key="4">
    <source>
        <dbReference type="ARBA" id="ARBA00022694"/>
    </source>
</evidence>
<evidence type="ECO:0000256" key="5">
    <source>
        <dbReference type="ARBA" id="ARBA00022857"/>
    </source>
</evidence>
<dbReference type="InterPro" id="IPR013785">
    <property type="entry name" value="Aldolase_TIM"/>
</dbReference>
<dbReference type="PANTHER" id="PTHR11082:SF5">
    <property type="entry name" value="TRNA-DIHYDROURIDINE(16_17) SYNTHASE [NAD(P)(+)]-LIKE"/>
    <property type="match status" value="1"/>
</dbReference>
<protein>
    <recommendedName>
        <fullName evidence="9">tRNA-dihydrouridine(16/17) synthase [NAD(P)(+)]</fullName>
        <ecNumber evidence="9">1.3.1.88</ecNumber>
    </recommendedName>
</protein>
<keyword evidence="6" id="KW-0560">Oxidoreductase</keyword>
<dbReference type="EC" id="1.3.1.88" evidence="9"/>
<dbReference type="Pfam" id="PF01207">
    <property type="entry name" value="Dus"/>
    <property type="match status" value="1"/>
</dbReference>
<dbReference type="AlphaFoldDB" id="A0A485KYE9"/>
<evidence type="ECO:0000256" key="8">
    <source>
        <dbReference type="ARBA" id="ARBA00038313"/>
    </source>
</evidence>
<dbReference type="EMBL" id="CAADRA010005472">
    <property type="protein sequence ID" value="VFT90260.1"/>
    <property type="molecule type" value="Genomic_DNA"/>
</dbReference>
<proteinExistence type="inferred from homology"/>
<keyword evidence="5" id="KW-0521">NADP</keyword>
<evidence type="ECO:0000313" key="17">
    <source>
        <dbReference type="Proteomes" id="UP000332933"/>
    </source>
</evidence>
<dbReference type="Proteomes" id="UP000332933">
    <property type="component" value="Unassembled WGS sequence"/>
</dbReference>
<evidence type="ECO:0000256" key="1">
    <source>
        <dbReference type="ARBA" id="ARBA00001917"/>
    </source>
</evidence>
<dbReference type="GO" id="GO:0050660">
    <property type="term" value="F:flavin adenine dinucleotide binding"/>
    <property type="evidence" value="ECO:0007669"/>
    <property type="project" value="InterPro"/>
</dbReference>
<dbReference type="PANTHER" id="PTHR11082">
    <property type="entry name" value="TRNA-DIHYDROURIDINE SYNTHASE"/>
    <property type="match status" value="1"/>
</dbReference>
<comment type="catalytic activity">
    <reaction evidence="13">
        <text>5,6-dihydrouridine(17) in tRNA + NADP(+) = uridine(17) in tRNA + NADPH + H(+)</text>
        <dbReference type="Rhea" id="RHEA:53368"/>
        <dbReference type="Rhea" id="RHEA-COMP:13541"/>
        <dbReference type="Rhea" id="RHEA-COMP:13542"/>
        <dbReference type="ChEBI" id="CHEBI:15378"/>
        <dbReference type="ChEBI" id="CHEBI:57783"/>
        <dbReference type="ChEBI" id="CHEBI:58349"/>
        <dbReference type="ChEBI" id="CHEBI:65315"/>
        <dbReference type="ChEBI" id="CHEBI:74443"/>
        <dbReference type="EC" id="1.3.1.88"/>
    </reaction>
    <physiologicalReaction direction="right-to-left" evidence="13">
        <dbReference type="Rhea" id="RHEA:53370"/>
    </physiologicalReaction>
</comment>
<evidence type="ECO:0000259" key="14">
    <source>
        <dbReference type="Pfam" id="PF01207"/>
    </source>
</evidence>
<dbReference type="SUPFAM" id="SSF51395">
    <property type="entry name" value="FMN-linked oxidoreductases"/>
    <property type="match status" value="1"/>
</dbReference>
<evidence type="ECO:0000256" key="10">
    <source>
        <dbReference type="ARBA" id="ARBA00047287"/>
    </source>
</evidence>
<dbReference type="InterPro" id="IPR018517">
    <property type="entry name" value="tRNA_hU_synthase_CS"/>
</dbReference>
<evidence type="ECO:0000256" key="13">
    <source>
        <dbReference type="ARBA" id="ARBA00049467"/>
    </source>
</evidence>
<dbReference type="GO" id="GO:0017150">
    <property type="term" value="F:tRNA dihydrouridine synthase activity"/>
    <property type="evidence" value="ECO:0007669"/>
    <property type="project" value="InterPro"/>
</dbReference>
<gene>
    <name evidence="16" type="primary">Aste57867_13421</name>
    <name evidence="15" type="ORF">As57867_013371</name>
    <name evidence="16" type="ORF">ASTE57867_13421</name>
</gene>
<reference evidence="15" key="2">
    <citation type="submission" date="2019-06" db="EMBL/GenBank/DDBJ databases">
        <title>Genomics analysis of Aphanomyces spp. identifies a new class of oomycete effector associated with host adaptation.</title>
        <authorList>
            <person name="Gaulin E."/>
        </authorList>
    </citation>
    <scope>NUCLEOTIDE SEQUENCE</scope>
    <source>
        <strain evidence="15">CBS 578.67</strain>
    </source>
</reference>
<organism evidence="16 17">
    <name type="scientific">Aphanomyces stellatus</name>
    <dbReference type="NCBI Taxonomy" id="120398"/>
    <lineage>
        <taxon>Eukaryota</taxon>
        <taxon>Sar</taxon>
        <taxon>Stramenopiles</taxon>
        <taxon>Oomycota</taxon>
        <taxon>Saprolegniomycetes</taxon>
        <taxon>Saprolegniales</taxon>
        <taxon>Verrucalvaceae</taxon>
        <taxon>Aphanomyces</taxon>
    </lineage>
</organism>
<comment type="cofactor">
    <cofactor evidence="1">
        <name>FMN</name>
        <dbReference type="ChEBI" id="CHEBI:58210"/>
    </cofactor>
</comment>
<evidence type="ECO:0000256" key="2">
    <source>
        <dbReference type="ARBA" id="ARBA00022630"/>
    </source>
</evidence>
<sequence length="379" mass="41315">MTMNASAAEAAWRWFRDDLGAPRYVCAPMVRQSELAFRLFVRRLGCGLTFAPMFVAASVVEAAAAAATNEDISHRFFDTDDADCPFIVQLCGDDPAVLARAVTLVQHRCNGVDLNLGCPQRCARQGHFGAYLLESPALIEDIVRAMVSVATVPITCKIRIQDDINDSIALAQRLERAGCAVLTVHGRLRTQRHHEGSCNWDAIRAVRAAVSIPVIANGGITSLADADACLAYTGCAAIMSATALLQNPALFSASIGPIVETAQAYLAVARQFPPKHSESARDHILTMVRPLCQEQHVDLWSVFSHHNVLTPDQLEACLAHLAARLEMPFESAALRKLLGHDCVALPSFKQIKWKQWKTSADSDSEGTMMGFEGEWVADY</sequence>
<comment type="catalytic activity">
    <reaction evidence="12">
        <text>5,6-dihydrouridine(16) in tRNA + NAD(+) = uridine(16) in tRNA + NADH + H(+)</text>
        <dbReference type="Rhea" id="RHEA:53380"/>
        <dbReference type="Rhea" id="RHEA-COMP:13543"/>
        <dbReference type="Rhea" id="RHEA-COMP:13544"/>
        <dbReference type="ChEBI" id="CHEBI:15378"/>
        <dbReference type="ChEBI" id="CHEBI:57540"/>
        <dbReference type="ChEBI" id="CHEBI:57945"/>
        <dbReference type="ChEBI" id="CHEBI:65315"/>
        <dbReference type="ChEBI" id="CHEBI:74443"/>
        <dbReference type="EC" id="1.3.1.88"/>
    </reaction>
    <physiologicalReaction direction="right-to-left" evidence="12">
        <dbReference type="Rhea" id="RHEA:53382"/>
    </physiologicalReaction>
</comment>
<evidence type="ECO:0000313" key="15">
    <source>
        <dbReference type="EMBL" id="KAF0695770.1"/>
    </source>
</evidence>
<comment type="catalytic activity">
    <reaction evidence="10">
        <text>5,6-dihydrouridine(17) in tRNA + NAD(+) = uridine(17) in tRNA + NADH + H(+)</text>
        <dbReference type="Rhea" id="RHEA:53372"/>
        <dbReference type="Rhea" id="RHEA-COMP:13541"/>
        <dbReference type="Rhea" id="RHEA-COMP:13542"/>
        <dbReference type="ChEBI" id="CHEBI:15378"/>
        <dbReference type="ChEBI" id="CHEBI:57540"/>
        <dbReference type="ChEBI" id="CHEBI:57945"/>
        <dbReference type="ChEBI" id="CHEBI:65315"/>
        <dbReference type="ChEBI" id="CHEBI:74443"/>
        <dbReference type="EC" id="1.3.1.88"/>
    </reaction>
    <physiologicalReaction direction="right-to-left" evidence="10">
        <dbReference type="Rhea" id="RHEA:53374"/>
    </physiologicalReaction>
</comment>
<evidence type="ECO:0000256" key="11">
    <source>
        <dbReference type="ARBA" id="ARBA00047652"/>
    </source>
</evidence>
<evidence type="ECO:0000256" key="6">
    <source>
        <dbReference type="ARBA" id="ARBA00023002"/>
    </source>
</evidence>
<evidence type="ECO:0000256" key="9">
    <source>
        <dbReference type="ARBA" id="ARBA00038890"/>
    </source>
</evidence>
<keyword evidence="7" id="KW-0520">NAD</keyword>
<name>A0A485KYE9_9STRA</name>
<dbReference type="PROSITE" id="PS01136">
    <property type="entry name" value="UPF0034"/>
    <property type="match status" value="1"/>
</dbReference>
<feature type="domain" description="DUS-like FMN-binding" evidence="14">
    <location>
        <begin position="26"/>
        <end position="255"/>
    </location>
</feature>
<keyword evidence="17" id="KW-1185">Reference proteome</keyword>
<evidence type="ECO:0000313" key="16">
    <source>
        <dbReference type="EMBL" id="VFT90260.1"/>
    </source>
</evidence>
<dbReference type="InterPro" id="IPR035587">
    <property type="entry name" value="DUS-like_FMN-bd"/>
</dbReference>
<reference evidence="16 17" key="1">
    <citation type="submission" date="2019-03" db="EMBL/GenBank/DDBJ databases">
        <authorList>
            <person name="Gaulin E."/>
            <person name="Dumas B."/>
        </authorList>
    </citation>
    <scope>NUCLEOTIDE SEQUENCE [LARGE SCALE GENOMIC DNA]</scope>
    <source>
        <strain evidence="16">CBS 568.67</strain>
    </source>
</reference>
<evidence type="ECO:0000256" key="12">
    <source>
        <dbReference type="ARBA" id="ARBA00048934"/>
    </source>
</evidence>
<dbReference type="CDD" id="cd02801">
    <property type="entry name" value="DUS_like_FMN"/>
    <property type="match status" value="1"/>
</dbReference>
<keyword evidence="3" id="KW-0288">FMN</keyword>
<keyword evidence="4" id="KW-0819">tRNA processing</keyword>
<dbReference type="Gene3D" id="3.20.20.70">
    <property type="entry name" value="Aldolase class I"/>
    <property type="match status" value="1"/>
</dbReference>
<dbReference type="EMBL" id="VJMH01005451">
    <property type="protein sequence ID" value="KAF0695770.1"/>
    <property type="molecule type" value="Genomic_DNA"/>
</dbReference>
<accession>A0A485KYE9</accession>
<comment type="similarity">
    <text evidence="8">Belongs to the Dus family. Dus1 subfamily.</text>
</comment>
<comment type="catalytic activity">
    <reaction evidence="11">
        <text>5,6-dihydrouridine(16) in tRNA + NADP(+) = uridine(16) in tRNA + NADPH + H(+)</text>
        <dbReference type="Rhea" id="RHEA:53376"/>
        <dbReference type="Rhea" id="RHEA-COMP:13543"/>
        <dbReference type="Rhea" id="RHEA-COMP:13544"/>
        <dbReference type="ChEBI" id="CHEBI:15378"/>
        <dbReference type="ChEBI" id="CHEBI:57783"/>
        <dbReference type="ChEBI" id="CHEBI:58349"/>
        <dbReference type="ChEBI" id="CHEBI:65315"/>
        <dbReference type="ChEBI" id="CHEBI:74443"/>
        <dbReference type="EC" id="1.3.1.88"/>
    </reaction>
    <physiologicalReaction direction="right-to-left" evidence="11">
        <dbReference type="Rhea" id="RHEA:53378"/>
    </physiologicalReaction>
</comment>
<evidence type="ECO:0000256" key="7">
    <source>
        <dbReference type="ARBA" id="ARBA00023027"/>
    </source>
</evidence>
<dbReference type="OrthoDB" id="272303at2759"/>